<dbReference type="EMBL" id="GL541788">
    <property type="protein sequence ID" value="KDE02723.1"/>
    <property type="molecule type" value="Genomic_DNA"/>
</dbReference>
<organism evidence="3">
    <name type="scientific">Microbotryum lychnidis-dioicae (strain p1A1 Lamole / MvSl-1064)</name>
    <name type="common">Anther smut fungus</name>
    <dbReference type="NCBI Taxonomy" id="683840"/>
    <lineage>
        <taxon>Eukaryota</taxon>
        <taxon>Fungi</taxon>
        <taxon>Dikarya</taxon>
        <taxon>Basidiomycota</taxon>
        <taxon>Pucciniomycotina</taxon>
        <taxon>Microbotryomycetes</taxon>
        <taxon>Microbotryales</taxon>
        <taxon>Microbotryaceae</taxon>
        <taxon>Microbotryum</taxon>
    </lineage>
</organism>
<dbReference type="STRING" id="683840.U5HI72"/>
<feature type="compositionally biased region" description="Low complexity" evidence="1">
    <location>
        <begin position="400"/>
        <end position="415"/>
    </location>
</feature>
<keyword evidence="5" id="KW-1185">Reference proteome</keyword>
<sequence length="539" mass="59876">MPPLFTETVYDDLNPTAAPTAREQWGIMVIATAGKVLSGTDRKEGGKDVNGISPHKYAGQCTIGALAIYIHWQYDEYDQRRNSHVKPTFFTRAIAEMNTKLGREAGVQPIDWFDDSTLRQTRLCSSGESNTIVPPSHAVARAGFVVYKWVGRLFSSKVMHYARSAQTRILEQELGCPAADVKRIGHWVVKTCDVVYLCKTPAKLLRGSAQGEPYIVPRLSIRPPEDLQRIIFPWLDEPNLAAALDHERHVAPDGRTMSKDTAAHLLGLRKLRSFLLLHLAEVYRHAPESPLFVELPLFRNEGGTEALAWICDEYPTLIKEALSLVKKDPQVLKHAADQKEAKLRRDVATQLQETQYHAAVERRADREGIKADVKMHMDMHTDSIDTKLDAVLKALTGGPFSGRSSSSAEAASTSGPLAGVVQPTPGASITIPSTLAGADGVEAPSLLNNVVYPNKLWLVYRPKDMAAYKTIQEIVDDWEAERLIGNEKLPPLSMIDELFPQFETEMRVVVNYYKVKNNLVPPSPPRSTRSSQEAVVKES</sequence>
<dbReference type="GO" id="GO:0003677">
    <property type="term" value="F:DNA binding"/>
    <property type="evidence" value="ECO:0007669"/>
    <property type="project" value="InterPro"/>
</dbReference>
<dbReference type="InterPro" id="IPR038279">
    <property type="entry name" value="Ndc10_dom2_sf"/>
</dbReference>
<evidence type="ECO:0000313" key="5">
    <source>
        <dbReference type="Proteomes" id="UP000017200"/>
    </source>
</evidence>
<dbReference type="Proteomes" id="UP000017200">
    <property type="component" value="Unassembled WGS sequence"/>
</dbReference>
<evidence type="ECO:0000259" key="2">
    <source>
        <dbReference type="Pfam" id="PF16787"/>
    </source>
</evidence>
<reference evidence="3 5" key="3">
    <citation type="journal article" date="2015" name="BMC Genomics">
        <title>Sex and parasites: genomic and transcriptomic analysis of Microbotryum lychnidis-dioicae, the biotrophic and plant-castrating anther smut fungus.</title>
        <authorList>
            <person name="Perlin M.H."/>
            <person name="Amselem J."/>
            <person name="Fontanillas E."/>
            <person name="Toh S.S."/>
            <person name="Chen Z."/>
            <person name="Goldberg J."/>
            <person name="Duplessis S."/>
            <person name="Henrissat B."/>
            <person name="Young S."/>
            <person name="Zeng Q."/>
            <person name="Aguileta G."/>
            <person name="Petit E."/>
            <person name="Badouin H."/>
            <person name="Andrews J."/>
            <person name="Razeeq D."/>
            <person name="Gabaldon T."/>
            <person name="Quesneville H."/>
            <person name="Giraud T."/>
            <person name="Hood M.E."/>
            <person name="Schultz D.J."/>
            <person name="Cuomo C.A."/>
        </authorList>
    </citation>
    <scope>NUCLEOTIDE SEQUENCE [LARGE SCALE GENOMIC DNA]</scope>
    <source>
        <strain evidence="3">P1A1 Lamole</strain>
        <strain evidence="5">p1A1 Lamole</strain>
    </source>
</reference>
<proteinExistence type="predicted"/>
<reference evidence="4" key="4">
    <citation type="submission" date="2015-06" db="UniProtKB">
        <authorList>
            <consortium name="EnsemblFungi"/>
        </authorList>
    </citation>
    <scope>IDENTIFICATION</scope>
</reference>
<gene>
    <name evidence="3" type="ORF">MVLG_06738</name>
</gene>
<dbReference type="InParanoid" id="U5HI72"/>
<dbReference type="Pfam" id="PF16787">
    <property type="entry name" value="NDC10_II"/>
    <property type="match status" value="1"/>
</dbReference>
<accession>U5HI72</accession>
<dbReference type="HOGENOM" id="CLU_505472_0_0_1"/>
<evidence type="ECO:0000313" key="3">
    <source>
        <dbReference type="EMBL" id="KDE02723.1"/>
    </source>
</evidence>
<evidence type="ECO:0000313" key="4">
    <source>
        <dbReference type="EnsemblFungi" id="MVLG_06738T0"/>
    </source>
</evidence>
<dbReference type="InterPro" id="IPR031872">
    <property type="entry name" value="NDC10_II"/>
</dbReference>
<name>U5HI72_USTV1</name>
<feature type="region of interest" description="Disordered" evidence="1">
    <location>
        <begin position="400"/>
        <end position="419"/>
    </location>
</feature>
<feature type="domain" description="Ndc10" evidence="2">
    <location>
        <begin position="40"/>
        <end position="301"/>
    </location>
</feature>
<reference evidence="5" key="1">
    <citation type="submission" date="2010-11" db="EMBL/GenBank/DDBJ databases">
        <title>The genome sequence of Microbotryum violaceum strain p1A1 Lamole.</title>
        <authorList>
            <person name="Cuomo C."/>
            <person name="Perlin M."/>
            <person name="Young S.K."/>
            <person name="Zeng Q."/>
            <person name="Gargeya S."/>
            <person name="Alvarado L."/>
            <person name="Berlin A."/>
            <person name="Chapman S.B."/>
            <person name="Chen Z."/>
            <person name="Freedman E."/>
            <person name="Gellesch M."/>
            <person name="Goldberg J."/>
            <person name="Griggs A."/>
            <person name="Gujja S."/>
            <person name="Heilman E."/>
            <person name="Heiman D."/>
            <person name="Howarth C."/>
            <person name="Mehta T."/>
            <person name="Neiman D."/>
            <person name="Pearson M."/>
            <person name="Roberts A."/>
            <person name="Saif S."/>
            <person name="Shea T."/>
            <person name="Shenoy N."/>
            <person name="Sisk P."/>
            <person name="Stolte C."/>
            <person name="Sykes S."/>
            <person name="White J."/>
            <person name="Yandava C."/>
            <person name="Haas B."/>
            <person name="Nusbaum C."/>
            <person name="Birren B."/>
        </authorList>
    </citation>
    <scope>NUCLEOTIDE SEQUENCE [LARGE SCALE GENOMIC DNA]</scope>
    <source>
        <strain evidence="5">p1A1 Lamole</strain>
    </source>
</reference>
<reference evidence="3" key="2">
    <citation type="submission" date="2010-11" db="EMBL/GenBank/DDBJ databases">
        <authorList>
            <consortium name="The Broad Institute Genome Sequencing Platform"/>
            <person name="Earl A."/>
            <person name="Ward D."/>
            <person name="Feldgarden M."/>
            <person name="Gevers D."/>
            <person name="Butler R."/>
            <person name="Young S.K."/>
            <person name="Zeng Q."/>
            <person name="Gargeya S."/>
            <person name="Fitzgerald M."/>
            <person name="Haas B."/>
            <person name="Abouelleil A."/>
            <person name="Alvarado L."/>
            <person name="Arachchi H.M."/>
            <person name="Berlin A."/>
            <person name="Brown A."/>
            <person name="Chapman S.B."/>
            <person name="Chen Z."/>
            <person name="Dunbar C."/>
            <person name="Freedman E."/>
            <person name="Gearin G."/>
            <person name="Gellesch M."/>
            <person name="Goldberg J."/>
            <person name="Griggs A."/>
            <person name="Gujja S."/>
            <person name="Heilman E."/>
            <person name="Heiman D."/>
            <person name="Howarth C."/>
            <person name="Larson L."/>
            <person name="Lui A."/>
            <person name="MacDonald P.J.P."/>
            <person name="Mehta T."/>
            <person name="Montmayeur A."/>
            <person name="Murphy C."/>
            <person name="Neiman D."/>
            <person name="Pearson M."/>
            <person name="Priest M."/>
            <person name="Roberts A."/>
            <person name="Saif S."/>
            <person name="Shea T."/>
            <person name="Shenoy N."/>
            <person name="Sisk P."/>
            <person name="Stolte C."/>
            <person name="Sykes S."/>
            <person name="White J."/>
            <person name="Yandava C."/>
            <person name="Wortman J."/>
            <person name="Nusbaum C."/>
            <person name="Birren B."/>
        </authorList>
    </citation>
    <scope>NUCLEOTIDE SEQUENCE</scope>
    <source>
        <strain evidence="3">P1A1 Lamole</strain>
    </source>
</reference>
<dbReference type="EMBL" id="AEIJ01000869">
    <property type="status" value="NOT_ANNOTATED_CDS"/>
    <property type="molecule type" value="Genomic_DNA"/>
</dbReference>
<dbReference type="OrthoDB" id="2675946at2759"/>
<protein>
    <recommendedName>
        <fullName evidence="2">Ndc10 domain-containing protein</fullName>
    </recommendedName>
</protein>
<dbReference type="EnsemblFungi" id="MVLG_06738T0">
    <property type="protein sequence ID" value="MVLG_06738T0"/>
    <property type="gene ID" value="MVLG_06738"/>
</dbReference>
<dbReference type="AlphaFoldDB" id="U5HI72"/>
<evidence type="ECO:0000256" key="1">
    <source>
        <dbReference type="SAM" id="MobiDB-lite"/>
    </source>
</evidence>
<dbReference type="Gene3D" id="1.10.443.20">
    <property type="entry name" value="Centromere DNA-binding protein complex CBF3 subunit, domain 2"/>
    <property type="match status" value="1"/>
</dbReference>